<sequence length="236" mass="26533">MSIYGKVHTLYTGGVKTVGNPDADNKMEQQWKTGAFKEKTDKPVFLSKEGLTGDECADKKNHGGAEKALFAYSLAHYDKWQRELGNPDIKAGGNGENVSVTNMDETTVCIGDIYTLGETTLQVSQPRRPCWKPARRHNDIDLAKKIENTGRTGWYFRVLKEGNIQAGDAFKLLERPCPEWTIAQMNEVLYHSQENIGLMESLRDCEYTPPSWKSTLDKLLAGEQVDDSKRLYGPNI</sequence>
<dbReference type="OrthoDB" id="9786134at2"/>
<dbReference type="AlphaFoldDB" id="A0A1G9DHM5"/>
<dbReference type="Gene3D" id="2.40.33.20">
    <property type="entry name" value="PK beta-barrel domain-like"/>
    <property type="match status" value="1"/>
</dbReference>
<dbReference type="InterPro" id="IPR011037">
    <property type="entry name" value="Pyrv_Knase-like_insert_dom_sf"/>
</dbReference>
<dbReference type="SUPFAM" id="SSF50800">
    <property type="entry name" value="PK beta-barrel domain-like"/>
    <property type="match status" value="1"/>
</dbReference>
<dbReference type="Proteomes" id="UP000242700">
    <property type="component" value="Unassembled WGS sequence"/>
</dbReference>
<dbReference type="PANTHER" id="PTHR30212:SF2">
    <property type="entry name" value="PROTEIN YIIM"/>
    <property type="match status" value="1"/>
</dbReference>
<gene>
    <name evidence="2" type="ORF">SAMN05216187_11242</name>
</gene>
<name>A0A1G9DHM5_9STAP</name>
<dbReference type="Pfam" id="PF03473">
    <property type="entry name" value="MOSC"/>
    <property type="match status" value="1"/>
</dbReference>
<evidence type="ECO:0000313" key="2">
    <source>
        <dbReference type="EMBL" id="SDK63366.1"/>
    </source>
</evidence>
<feature type="domain" description="MOSC" evidence="1">
    <location>
        <begin position="38"/>
        <end position="173"/>
    </location>
</feature>
<dbReference type="InterPro" id="IPR052353">
    <property type="entry name" value="Benzoxazolinone_Detox_Enz"/>
</dbReference>
<dbReference type="PROSITE" id="PS51340">
    <property type="entry name" value="MOSC"/>
    <property type="match status" value="1"/>
</dbReference>
<dbReference type="EMBL" id="FNFI01000012">
    <property type="protein sequence ID" value="SDK63366.1"/>
    <property type="molecule type" value="Genomic_DNA"/>
</dbReference>
<dbReference type="STRING" id="586411.SAMN05216187_11242"/>
<dbReference type="GO" id="GO:0003824">
    <property type="term" value="F:catalytic activity"/>
    <property type="evidence" value="ECO:0007669"/>
    <property type="project" value="InterPro"/>
</dbReference>
<dbReference type="GO" id="GO:0030170">
    <property type="term" value="F:pyridoxal phosphate binding"/>
    <property type="evidence" value="ECO:0007669"/>
    <property type="project" value="InterPro"/>
</dbReference>
<reference evidence="3" key="1">
    <citation type="submission" date="2016-10" db="EMBL/GenBank/DDBJ databases">
        <authorList>
            <person name="Varghese N."/>
            <person name="Submissions S."/>
        </authorList>
    </citation>
    <scope>NUCLEOTIDE SEQUENCE [LARGE SCALE GENOMIC DNA]</scope>
    <source>
        <strain evidence="3">CGMCC 1.8911</strain>
    </source>
</reference>
<protein>
    <submittedName>
        <fullName evidence="2">MOSC domain-containing protein YiiM</fullName>
    </submittedName>
</protein>
<organism evidence="2 3">
    <name type="scientific">Jeotgalicoccus aerolatus</name>
    <dbReference type="NCBI Taxonomy" id="709510"/>
    <lineage>
        <taxon>Bacteria</taxon>
        <taxon>Bacillati</taxon>
        <taxon>Bacillota</taxon>
        <taxon>Bacilli</taxon>
        <taxon>Bacillales</taxon>
        <taxon>Staphylococcaceae</taxon>
        <taxon>Jeotgalicoccus</taxon>
    </lineage>
</organism>
<dbReference type="PANTHER" id="PTHR30212">
    <property type="entry name" value="PROTEIN YIIM"/>
    <property type="match status" value="1"/>
</dbReference>
<accession>A0A1G9DHM5</accession>
<dbReference type="RefSeq" id="WP_092599411.1">
    <property type="nucleotide sequence ID" value="NZ_FNFI01000012.1"/>
</dbReference>
<proteinExistence type="predicted"/>
<evidence type="ECO:0000259" key="1">
    <source>
        <dbReference type="PROSITE" id="PS51340"/>
    </source>
</evidence>
<evidence type="ECO:0000313" key="3">
    <source>
        <dbReference type="Proteomes" id="UP000242700"/>
    </source>
</evidence>
<dbReference type="InterPro" id="IPR005302">
    <property type="entry name" value="MoCF_Sase_C"/>
</dbReference>
<dbReference type="GO" id="GO:0030151">
    <property type="term" value="F:molybdenum ion binding"/>
    <property type="evidence" value="ECO:0007669"/>
    <property type="project" value="InterPro"/>
</dbReference>